<dbReference type="SUPFAM" id="SSF53448">
    <property type="entry name" value="Nucleotide-diphospho-sugar transferases"/>
    <property type="match status" value="1"/>
</dbReference>
<dbReference type="PANTHER" id="PTHR43685">
    <property type="entry name" value="GLYCOSYLTRANSFERASE"/>
    <property type="match status" value="1"/>
</dbReference>
<dbReference type="AlphaFoldDB" id="A0AAP5I4D1"/>
<dbReference type="InterPro" id="IPR029044">
    <property type="entry name" value="Nucleotide-diphossugar_trans"/>
</dbReference>
<dbReference type="PANTHER" id="PTHR43685:SF2">
    <property type="entry name" value="GLYCOSYLTRANSFERASE 2-LIKE DOMAIN-CONTAINING PROTEIN"/>
    <property type="match status" value="1"/>
</dbReference>
<reference evidence="3" key="1">
    <citation type="journal article" date="2021" name="Science">
        <title>Hunting the eagle killer: A cyanobacterial neurotoxin causes vacuolar myelinopathy.</title>
        <authorList>
            <person name="Breinlinger S."/>
            <person name="Phillips T.J."/>
            <person name="Haram B.N."/>
            <person name="Mares J."/>
            <person name="Martinez Yerena J.A."/>
            <person name="Hrouzek P."/>
            <person name="Sobotka R."/>
            <person name="Henderson W.M."/>
            <person name="Schmieder P."/>
            <person name="Williams S.M."/>
            <person name="Lauderdale J.D."/>
            <person name="Wilde H.D."/>
            <person name="Gerrin W."/>
            <person name="Kust A."/>
            <person name="Washington J.W."/>
            <person name="Wagner C."/>
            <person name="Geier B."/>
            <person name="Liebeke M."/>
            <person name="Enke H."/>
            <person name="Niedermeyer T.H.J."/>
            <person name="Wilde S.B."/>
        </authorList>
    </citation>
    <scope>NUCLEOTIDE SEQUENCE [LARGE SCALE GENOMIC DNA]</scope>
    <source>
        <strain evidence="3">Thurmond2011</strain>
    </source>
</reference>
<comment type="caution">
    <text evidence="2">The sequence shown here is derived from an EMBL/GenBank/DDBJ whole genome shotgun (WGS) entry which is preliminary data.</text>
</comment>
<dbReference type="Pfam" id="PF00535">
    <property type="entry name" value="Glycos_transf_2"/>
    <property type="match status" value="1"/>
</dbReference>
<dbReference type="RefSeq" id="WP_208343081.1">
    <property type="nucleotide sequence ID" value="NZ_CAWQFN010000255.1"/>
</dbReference>
<feature type="domain" description="Glycosyltransferase 2-like" evidence="1">
    <location>
        <begin position="9"/>
        <end position="119"/>
    </location>
</feature>
<evidence type="ECO:0000313" key="3">
    <source>
        <dbReference type="Proteomes" id="UP000667802"/>
    </source>
</evidence>
<dbReference type="Gene3D" id="3.90.550.10">
    <property type="entry name" value="Spore Coat Polysaccharide Biosynthesis Protein SpsA, Chain A"/>
    <property type="match status" value="1"/>
</dbReference>
<dbReference type="InterPro" id="IPR001173">
    <property type="entry name" value="Glyco_trans_2-like"/>
</dbReference>
<protein>
    <submittedName>
        <fullName evidence="2">Glycosyltransferase family 2 protein</fullName>
    </submittedName>
</protein>
<organism evidence="2 3">
    <name type="scientific">Aetokthonos hydrillicola Thurmond2011</name>
    <dbReference type="NCBI Taxonomy" id="2712845"/>
    <lineage>
        <taxon>Bacteria</taxon>
        <taxon>Bacillati</taxon>
        <taxon>Cyanobacteriota</taxon>
        <taxon>Cyanophyceae</taxon>
        <taxon>Nostocales</taxon>
        <taxon>Hapalosiphonaceae</taxon>
        <taxon>Aetokthonos</taxon>
    </lineage>
</organism>
<name>A0AAP5I4D1_9CYAN</name>
<evidence type="ECO:0000313" key="2">
    <source>
        <dbReference type="EMBL" id="MDR9894832.1"/>
    </source>
</evidence>
<dbReference type="InterPro" id="IPR050834">
    <property type="entry name" value="Glycosyltransf_2"/>
</dbReference>
<sequence length="301" mass="35019">MEANNPTVSVIIPTYNRIKYISRAINSVINQTFRDYEIIVVDDASTDGTVKFIRENYPNITLVQLSKNSGAGAARNQALSIAKGNFIAFLDSDDQWEKNYLETQIHYIQSDSNNVLAFCGCIHQKQDRTIVKFNCKPWLPYPNLVYHLLSENFILTSSSVVVRSETLKESGKFNETLKIGEDKELFLRLLCLGKATHVPHYLVTKYSHESNLTRNYQLWVKETFNLLDVFFDNDLSKPYKHFEVETRSHNAMRLARILWYEKRQPLFALQMFFKAFSISPQYISQHFWKKVTHKLNKNSGL</sequence>
<dbReference type="CDD" id="cd00761">
    <property type="entry name" value="Glyco_tranf_GTA_type"/>
    <property type="match status" value="1"/>
</dbReference>
<keyword evidence="3" id="KW-1185">Reference proteome</keyword>
<accession>A0AAP5I4D1</accession>
<evidence type="ECO:0000259" key="1">
    <source>
        <dbReference type="Pfam" id="PF00535"/>
    </source>
</evidence>
<proteinExistence type="predicted"/>
<dbReference type="Proteomes" id="UP000667802">
    <property type="component" value="Unassembled WGS sequence"/>
</dbReference>
<dbReference type="EMBL" id="JAALHA020000003">
    <property type="protein sequence ID" value="MDR9894832.1"/>
    <property type="molecule type" value="Genomic_DNA"/>
</dbReference>
<gene>
    <name evidence="2" type="ORF">G7B40_009670</name>
</gene>